<gene>
    <name evidence="1" type="ORF">FWK35_00035521</name>
</gene>
<dbReference type="PANTHER" id="PTHR47018:SF3">
    <property type="entry name" value="MYCBP-ASSOCIATED PROTEIN"/>
    <property type="match status" value="1"/>
</dbReference>
<dbReference type="PANTHER" id="PTHR47018">
    <property type="entry name" value="CXC DOMAIN-CONTAINING PROTEIN-RELATED"/>
    <property type="match status" value="1"/>
</dbReference>
<dbReference type="EMBL" id="VUJU01012746">
    <property type="protein sequence ID" value="KAF0706874.1"/>
    <property type="molecule type" value="Genomic_DNA"/>
</dbReference>
<evidence type="ECO:0000313" key="2">
    <source>
        <dbReference type="Proteomes" id="UP000478052"/>
    </source>
</evidence>
<dbReference type="AlphaFoldDB" id="A0A6G0VRQ3"/>
<proteinExistence type="predicted"/>
<comment type="caution">
    <text evidence="1">The sequence shown here is derived from an EMBL/GenBank/DDBJ whole genome shotgun (WGS) entry which is preliminary data.</text>
</comment>
<sequence length="730" mass="84173">MSQVCFIFNNNLNESETVIVERGITTLIISSVERNDGHYEYLKDKKSVTIHVQCRKMYTRKSSIATVKRQREMEASTSTTISPPRTRIRPGESLFCFKNCCLFCGNEANVAKNRSDDVPKTVFARIEYEYDLVAAEAKYHNNCYNSFLRPSLGGKSGRPEDNSIILAMEEIFTYIENNDDCQFSLQELKGICKNIVPDNRIIKKRLKLKYDNRIIITEKQGKLTIICFIDKQHDVLNKVWYESKKQNIGEERFRILKTSATILREDIQSVVCDTKNYPPPSQMFENINREIPESLTYFLELLILKNKRHKLENLKLICTTIGHCIMAAIRPRSFISSLRLGLSVFFHRRFSSKRLIQIFSSFGLCASYNGHNTLHIMGIIQTITPTSSVLAEESISLTNQVFSAKDFAEKTHIPILIYQNDGVVGYSKITAQSFAYENHTTVSLLRKIDMVWLYGKWNNLSLPGWNGYIERLTINNMNFSLSKILFLLFVHQPASNYNTIYTTLKYALKNTKRYGHDVCVITFDQPLLGGFYLLMSFFGAIGYIIQGSGIKEVLSLIYAPNSLDKMLNGHAYARAVRAHTLLHLTLSTIIPKELVIDDDMSVHLKKTIDDIINNIVSYNDIESCDKKAEALLYQLNQKLKEYEERGSTLKLWIQYFHMVSIAKEFIRAERMGDWQAHLNCVKEMLPYFHASGYFPYAKSAHLYLQDMLQLENVIDSSVFRRFVQGFFTLR</sequence>
<reference evidence="1 2" key="1">
    <citation type="submission" date="2019-08" db="EMBL/GenBank/DDBJ databases">
        <title>Whole genome of Aphis craccivora.</title>
        <authorList>
            <person name="Voronova N.V."/>
            <person name="Shulinski R.S."/>
            <person name="Bandarenka Y.V."/>
            <person name="Zhorov D.G."/>
            <person name="Warner D."/>
        </authorList>
    </citation>
    <scope>NUCLEOTIDE SEQUENCE [LARGE SCALE GENOMIC DNA]</scope>
    <source>
        <strain evidence="1">180601</strain>
        <tissue evidence="1">Whole Body</tissue>
    </source>
</reference>
<keyword evidence="2" id="KW-1185">Reference proteome</keyword>
<dbReference type="OrthoDB" id="6629976at2759"/>
<name>A0A6G0VRQ3_APHCR</name>
<dbReference type="Proteomes" id="UP000478052">
    <property type="component" value="Unassembled WGS sequence"/>
</dbReference>
<organism evidence="1 2">
    <name type="scientific">Aphis craccivora</name>
    <name type="common">Cowpea aphid</name>
    <dbReference type="NCBI Taxonomy" id="307492"/>
    <lineage>
        <taxon>Eukaryota</taxon>
        <taxon>Metazoa</taxon>
        <taxon>Ecdysozoa</taxon>
        <taxon>Arthropoda</taxon>
        <taxon>Hexapoda</taxon>
        <taxon>Insecta</taxon>
        <taxon>Pterygota</taxon>
        <taxon>Neoptera</taxon>
        <taxon>Paraneoptera</taxon>
        <taxon>Hemiptera</taxon>
        <taxon>Sternorrhyncha</taxon>
        <taxon>Aphidomorpha</taxon>
        <taxon>Aphidoidea</taxon>
        <taxon>Aphididae</taxon>
        <taxon>Aphidini</taxon>
        <taxon>Aphis</taxon>
        <taxon>Aphis</taxon>
    </lineage>
</organism>
<accession>A0A6G0VRQ3</accession>
<protein>
    <submittedName>
        <fullName evidence="1">SWIM-type domain-containing protein</fullName>
    </submittedName>
</protein>
<evidence type="ECO:0000313" key="1">
    <source>
        <dbReference type="EMBL" id="KAF0706874.1"/>
    </source>
</evidence>
<feature type="non-terminal residue" evidence="1">
    <location>
        <position position="730"/>
    </location>
</feature>